<protein>
    <submittedName>
        <fullName evidence="2">13569_t:CDS:1</fullName>
    </submittedName>
</protein>
<keyword evidence="3" id="KW-1185">Reference proteome</keyword>
<feature type="compositionally biased region" description="Basic and acidic residues" evidence="1">
    <location>
        <begin position="55"/>
        <end position="73"/>
    </location>
</feature>
<accession>A0A9N9ADB4</accession>
<gene>
    <name evidence="2" type="ORF">RFULGI_LOCUS3516</name>
</gene>
<evidence type="ECO:0000313" key="2">
    <source>
        <dbReference type="EMBL" id="CAG8524656.1"/>
    </source>
</evidence>
<proteinExistence type="predicted"/>
<dbReference type="EMBL" id="CAJVPZ010003091">
    <property type="protein sequence ID" value="CAG8524656.1"/>
    <property type="molecule type" value="Genomic_DNA"/>
</dbReference>
<dbReference type="OrthoDB" id="191995at2759"/>
<dbReference type="Proteomes" id="UP000789396">
    <property type="component" value="Unassembled WGS sequence"/>
</dbReference>
<organism evidence="2 3">
    <name type="scientific">Racocetra fulgida</name>
    <dbReference type="NCBI Taxonomy" id="60492"/>
    <lineage>
        <taxon>Eukaryota</taxon>
        <taxon>Fungi</taxon>
        <taxon>Fungi incertae sedis</taxon>
        <taxon>Mucoromycota</taxon>
        <taxon>Glomeromycotina</taxon>
        <taxon>Glomeromycetes</taxon>
        <taxon>Diversisporales</taxon>
        <taxon>Gigasporaceae</taxon>
        <taxon>Racocetra</taxon>
    </lineage>
</organism>
<comment type="caution">
    <text evidence="2">The sequence shown here is derived from an EMBL/GenBank/DDBJ whole genome shotgun (WGS) entry which is preliminary data.</text>
</comment>
<feature type="compositionally biased region" description="Low complexity" evidence="1">
    <location>
        <begin position="74"/>
        <end position="86"/>
    </location>
</feature>
<feature type="region of interest" description="Disordered" evidence="1">
    <location>
        <begin position="55"/>
        <end position="86"/>
    </location>
</feature>
<sequence length="86" mass="9640">SSLGKIVILADFPDAEHIPKPISLKKEAEGEEKTYGRLSWNSPLFGNCEKDVSHEYDEEDEAKRYSNKNEKIDGGSNDDNVDVVVK</sequence>
<evidence type="ECO:0000256" key="1">
    <source>
        <dbReference type="SAM" id="MobiDB-lite"/>
    </source>
</evidence>
<evidence type="ECO:0000313" key="3">
    <source>
        <dbReference type="Proteomes" id="UP000789396"/>
    </source>
</evidence>
<name>A0A9N9ADB4_9GLOM</name>
<feature type="non-terminal residue" evidence="2">
    <location>
        <position position="86"/>
    </location>
</feature>
<reference evidence="2" key="1">
    <citation type="submission" date="2021-06" db="EMBL/GenBank/DDBJ databases">
        <authorList>
            <person name="Kallberg Y."/>
            <person name="Tangrot J."/>
            <person name="Rosling A."/>
        </authorList>
    </citation>
    <scope>NUCLEOTIDE SEQUENCE</scope>
    <source>
        <strain evidence="2">IN212</strain>
    </source>
</reference>
<dbReference type="AlphaFoldDB" id="A0A9N9ADB4"/>